<name>A0A2P2NP01_RHIMU</name>
<accession>A0A2P2NP01</accession>
<organism evidence="1">
    <name type="scientific">Rhizophora mucronata</name>
    <name type="common">Asiatic mangrove</name>
    <dbReference type="NCBI Taxonomy" id="61149"/>
    <lineage>
        <taxon>Eukaryota</taxon>
        <taxon>Viridiplantae</taxon>
        <taxon>Streptophyta</taxon>
        <taxon>Embryophyta</taxon>
        <taxon>Tracheophyta</taxon>
        <taxon>Spermatophyta</taxon>
        <taxon>Magnoliopsida</taxon>
        <taxon>eudicotyledons</taxon>
        <taxon>Gunneridae</taxon>
        <taxon>Pentapetalae</taxon>
        <taxon>rosids</taxon>
        <taxon>fabids</taxon>
        <taxon>Malpighiales</taxon>
        <taxon>Rhizophoraceae</taxon>
        <taxon>Rhizophora</taxon>
    </lineage>
</organism>
<protein>
    <submittedName>
        <fullName evidence="1">Uncharacterized protein</fullName>
    </submittedName>
</protein>
<dbReference type="AlphaFoldDB" id="A0A2P2NP01"/>
<evidence type="ECO:0000313" key="1">
    <source>
        <dbReference type="EMBL" id="MBX44124.1"/>
    </source>
</evidence>
<dbReference type="EMBL" id="GGEC01063640">
    <property type="protein sequence ID" value="MBX44124.1"/>
    <property type="molecule type" value="Transcribed_RNA"/>
</dbReference>
<proteinExistence type="predicted"/>
<reference evidence="1" key="1">
    <citation type="submission" date="2018-02" db="EMBL/GenBank/DDBJ databases">
        <title>Rhizophora mucronata_Transcriptome.</title>
        <authorList>
            <person name="Meera S.P."/>
            <person name="Sreeshan A."/>
            <person name="Augustine A."/>
        </authorList>
    </citation>
    <scope>NUCLEOTIDE SEQUENCE</scope>
    <source>
        <tissue evidence="1">Leaf</tissue>
    </source>
</reference>
<sequence length="61" mass="6847">MYIRTHKCILAHPHVLIAESLVTGPAWIWVLKFKSTLCNTLLIRSSISGIGLQSTKLCRAR</sequence>